<dbReference type="InterPro" id="IPR010920">
    <property type="entry name" value="LSM_dom_sf"/>
</dbReference>
<dbReference type="Pfam" id="PF21082">
    <property type="entry name" value="MS_channel_3rd"/>
    <property type="match status" value="1"/>
</dbReference>
<dbReference type="Pfam" id="PF00924">
    <property type="entry name" value="MS_channel_2nd"/>
    <property type="match status" value="1"/>
</dbReference>
<keyword evidence="6 7" id="KW-0472">Membrane</keyword>
<dbReference type="InterPro" id="IPR006685">
    <property type="entry name" value="MscS_channel_2nd"/>
</dbReference>
<reference evidence="11 12" key="1">
    <citation type="submission" date="2023-01" db="EMBL/GenBank/DDBJ databases">
        <title>Cultivation and genomic characterization of new, ubiquitous marine nitrite-oxidizing bacteria from the Nitrospirales.</title>
        <authorList>
            <person name="Mueller A.J."/>
            <person name="Daebeler A."/>
            <person name="Herbold C.W."/>
            <person name="Kirkegaard R.H."/>
            <person name="Daims H."/>
        </authorList>
    </citation>
    <scope>NUCLEOTIDE SEQUENCE [LARGE SCALE GENOMIC DNA]</scope>
    <source>
        <strain evidence="11 12">DK</strain>
    </source>
</reference>
<sequence>MDLSTVLNALDHFFTYPLFTINQTPITLSSLAFFVFILGGFMIINTLIRRFLINQLLKRSRMPKATQYTLTRLIQYFLILIGTVIAFQVIGVDLSGLVVIFGFLSVGIGFGLQNLTSNFIAGLMLLFEQHIQIGDRITVGDTEGDVAEINIRSTTIRSLNNVAIVVPNSEFISSTVVNWSHGDPKTRLEIEVGVSYNSDLDKVIQSLLEAAKENPMVLPHPEPKAWLMSFGDSAWNMRLLAWVEDPQGRRQIQSDINCAIVKKFRRNGVEIPFPQRDLHVRTSVPLSLSSSST</sequence>
<comment type="similarity">
    <text evidence="2">Belongs to the MscS (TC 1.A.23) family.</text>
</comment>
<dbReference type="Gene3D" id="3.30.70.100">
    <property type="match status" value="1"/>
</dbReference>
<dbReference type="AlphaFoldDB" id="A0AA96GHI0"/>
<dbReference type="InterPro" id="IPR011066">
    <property type="entry name" value="MscS_channel_C_sf"/>
</dbReference>
<gene>
    <name evidence="11" type="ORF">PQG83_17840</name>
</gene>
<dbReference type="GO" id="GO:0008381">
    <property type="term" value="F:mechanosensitive monoatomic ion channel activity"/>
    <property type="evidence" value="ECO:0007669"/>
    <property type="project" value="UniProtKB-ARBA"/>
</dbReference>
<evidence type="ECO:0000259" key="10">
    <source>
        <dbReference type="Pfam" id="PF21088"/>
    </source>
</evidence>
<comment type="subcellular location">
    <subcellularLocation>
        <location evidence="1">Cell membrane</location>
        <topology evidence="1">Multi-pass membrane protein</topology>
    </subcellularLocation>
</comment>
<dbReference type="RefSeq" id="WP_312743981.1">
    <property type="nucleotide sequence ID" value="NZ_CP116968.1"/>
</dbReference>
<dbReference type="SUPFAM" id="SSF82861">
    <property type="entry name" value="Mechanosensitive channel protein MscS (YggB), transmembrane region"/>
    <property type="match status" value="1"/>
</dbReference>
<keyword evidence="5 7" id="KW-1133">Transmembrane helix</keyword>
<dbReference type="GO" id="GO:0005886">
    <property type="term" value="C:plasma membrane"/>
    <property type="evidence" value="ECO:0007669"/>
    <property type="project" value="UniProtKB-SubCell"/>
</dbReference>
<keyword evidence="3" id="KW-1003">Cell membrane</keyword>
<feature type="transmembrane region" description="Helical" evidence="7">
    <location>
        <begin position="97"/>
        <end position="127"/>
    </location>
</feature>
<feature type="domain" description="Mechanosensitive ion channel MscS" evidence="8">
    <location>
        <begin position="114"/>
        <end position="181"/>
    </location>
</feature>
<evidence type="ECO:0000256" key="6">
    <source>
        <dbReference type="ARBA" id="ARBA00023136"/>
    </source>
</evidence>
<keyword evidence="12" id="KW-1185">Reference proteome</keyword>
<name>A0AA96GHI0_9BACT</name>
<feature type="transmembrane region" description="Helical" evidence="7">
    <location>
        <begin position="73"/>
        <end position="91"/>
    </location>
</feature>
<evidence type="ECO:0000313" key="11">
    <source>
        <dbReference type="EMBL" id="WNM61598.1"/>
    </source>
</evidence>
<dbReference type="Gene3D" id="1.10.287.1260">
    <property type="match status" value="1"/>
</dbReference>
<dbReference type="Gene3D" id="2.30.30.60">
    <property type="match status" value="1"/>
</dbReference>
<evidence type="ECO:0000259" key="9">
    <source>
        <dbReference type="Pfam" id="PF21082"/>
    </source>
</evidence>
<feature type="domain" description="Mechanosensitive ion channel MscS C-terminal" evidence="9">
    <location>
        <begin position="189"/>
        <end position="271"/>
    </location>
</feature>
<evidence type="ECO:0000256" key="2">
    <source>
        <dbReference type="ARBA" id="ARBA00008017"/>
    </source>
</evidence>
<dbReference type="InterPro" id="IPR049278">
    <property type="entry name" value="MS_channel_C"/>
</dbReference>
<evidence type="ECO:0000256" key="4">
    <source>
        <dbReference type="ARBA" id="ARBA00022692"/>
    </source>
</evidence>
<dbReference type="PANTHER" id="PTHR30347:SF1">
    <property type="entry name" value="MECHANOSENSITIVE CHANNEL MSCK"/>
    <property type="match status" value="1"/>
</dbReference>
<dbReference type="SUPFAM" id="SSF82689">
    <property type="entry name" value="Mechanosensitive channel protein MscS (YggB), C-terminal domain"/>
    <property type="match status" value="1"/>
</dbReference>
<feature type="transmembrane region" description="Helical" evidence="7">
    <location>
        <begin position="31"/>
        <end position="52"/>
    </location>
</feature>
<dbReference type="KEGG" id="nneo:PQG83_17840"/>
<evidence type="ECO:0000313" key="12">
    <source>
        <dbReference type="Proteomes" id="UP001302494"/>
    </source>
</evidence>
<evidence type="ECO:0000256" key="5">
    <source>
        <dbReference type="ARBA" id="ARBA00022989"/>
    </source>
</evidence>
<protein>
    <submittedName>
        <fullName evidence="11">Mechanosensitive ion channel</fullName>
    </submittedName>
</protein>
<dbReference type="Proteomes" id="UP001302494">
    <property type="component" value="Chromosome"/>
</dbReference>
<dbReference type="InterPro" id="IPR011014">
    <property type="entry name" value="MscS_channel_TM-2"/>
</dbReference>
<dbReference type="InterPro" id="IPR049142">
    <property type="entry name" value="MS_channel_1st"/>
</dbReference>
<evidence type="ECO:0000256" key="3">
    <source>
        <dbReference type="ARBA" id="ARBA00022475"/>
    </source>
</evidence>
<keyword evidence="4 7" id="KW-0812">Transmembrane</keyword>
<accession>A0AA96GHI0</accession>
<feature type="domain" description="Mechanosensitive ion channel transmembrane helices 2/3" evidence="10">
    <location>
        <begin position="74"/>
        <end position="113"/>
    </location>
</feature>
<dbReference type="PANTHER" id="PTHR30347">
    <property type="entry name" value="POTASSIUM CHANNEL RELATED"/>
    <property type="match status" value="1"/>
</dbReference>
<dbReference type="InterPro" id="IPR023408">
    <property type="entry name" value="MscS_beta-dom_sf"/>
</dbReference>
<dbReference type="InterPro" id="IPR052702">
    <property type="entry name" value="MscS-like_channel"/>
</dbReference>
<evidence type="ECO:0000259" key="8">
    <source>
        <dbReference type="Pfam" id="PF00924"/>
    </source>
</evidence>
<dbReference type="EMBL" id="CP116968">
    <property type="protein sequence ID" value="WNM61598.1"/>
    <property type="molecule type" value="Genomic_DNA"/>
</dbReference>
<proteinExistence type="inferred from homology"/>
<organism evidence="11 12">
    <name type="scientific">Candidatus Nitrospira neomarina</name>
    <dbReference type="NCBI Taxonomy" id="3020899"/>
    <lineage>
        <taxon>Bacteria</taxon>
        <taxon>Pseudomonadati</taxon>
        <taxon>Nitrospirota</taxon>
        <taxon>Nitrospiria</taxon>
        <taxon>Nitrospirales</taxon>
        <taxon>Nitrospiraceae</taxon>
        <taxon>Nitrospira</taxon>
    </lineage>
</organism>
<evidence type="ECO:0000256" key="1">
    <source>
        <dbReference type="ARBA" id="ARBA00004651"/>
    </source>
</evidence>
<evidence type="ECO:0000256" key="7">
    <source>
        <dbReference type="SAM" id="Phobius"/>
    </source>
</evidence>
<dbReference type="SUPFAM" id="SSF50182">
    <property type="entry name" value="Sm-like ribonucleoproteins"/>
    <property type="match status" value="1"/>
</dbReference>
<dbReference type="Pfam" id="PF21088">
    <property type="entry name" value="MS_channel_1st"/>
    <property type="match status" value="1"/>
</dbReference>